<dbReference type="EMBL" id="ML975470">
    <property type="protein sequence ID" value="KAF1829053.1"/>
    <property type="molecule type" value="Genomic_DNA"/>
</dbReference>
<gene>
    <name evidence="2" type="ORF">BDW02DRAFT_602871</name>
</gene>
<reference evidence="2" key="1">
    <citation type="submission" date="2020-01" db="EMBL/GenBank/DDBJ databases">
        <authorList>
            <consortium name="DOE Joint Genome Institute"/>
            <person name="Haridas S."/>
            <person name="Albert R."/>
            <person name="Binder M."/>
            <person name="Bloem J."/>
            <person name="Labutti K."/>
            <person name="Salamov A."/>
            <person name="Andreopoulos B."/>
            <person name="Baker S.E."/>
            <person name="Barry K."/>
            <person name="Bills G."/>
            <person name="Bluhm B.H."/>
            <person name="Cannon C."/>
            <person name="Castanera R."/>
            <person name="Culley D.E."/>
            <person name="Daum C."/>
            <person name="Ezra D."/>
            <person name="Gonzalez J.B."/>
            <person name="Henrissat B."/>
            <person name="Kuo A."/>
            <person name="Liang C."/>
            <person name="Lipzen A."/>
            <person name="Lutzoni F."/>
            <person name="Magnuson J."/>
            <person name="Mondo S."/>
            <person name="Nolan M."/>
            <person name="Ohm R."/>
            <person name="Pangilinan J."/>
            <person name="Park H.-J."/>
            <person name="Ramirez L."/>
            <person name="Alfaro M."/>
            <person name="Sun H."/>
            <person name="Tritt A."/>
            <person name="Yoshinaga Y."/>
            <person name="Zwiers L.-H."/>
            <person name="Turgeon B.G."/>
            <person name="Goodwin S.B."/>
            <person name="Spatafora J.W."/>
            <person name="Crous P.W."/>
            <person name="Grigoriev I.V."/>
        </authorList>
    </citation>
    <scope>NUCLEOTIDE SEQUENCE</scope>
    <source>
        <strain evidence="2">P77</strain>
    </source>
</reference>
<keyword evidence="1" id="KW-0732">Signal</keyword>
<evidence type="ECO:0000313" key="3">
    <source>
        <dbReference type="Proteomes" id="UP000800040"/>
    </source>
</evidence>
<proteinExistence type="predicted"/>
<protein>
    <submittedName>
        <fullName evidence="2">Uncharacterized protein</fullName>
    </submittedName>
</protein>
<accession>A0A6A5K6I2</accession>
<sequence>MGFQLFLLACFCLVGMVFASPRPHTGMINDEFYRNVGAVYDLSNYEGLGAFILQNKTAPECMQLYSLQVSSIQICLPDCIDCEIATGGVPVFTVGQGDVQQMPPNVTTQVGSCICRLADPATPTDTRTVRLKTTPHDPAKDLKPFMQELSNPITNACSI</sequence>
<dbReference type="AlphaFoldDB" id="A0A6A5K6I2"/>
<keyword evidence="3" id="KW-1185">Reference proteome</keyword>
<feature type="chain" id="PRO_5025376368" evidence="1">
    <location>
        <begin position="20"/>
        <end position="159"/>
    </location>
</feature>
<feature type="signal peptide" evidence="1">
    <location>
        <begin position="1"/>
        <end position="19"/>
    </location>
</feature>
<evidence type="ECO:0000256" key="1">
    <source>
        <dbReference type="SAM" id="SignalP"/>
    </source>
</evidence>
<evidence type="ECO:0000313" key="2">
    <source>
        <dbReference type="EMBL" id="KAF1829053.1"/>
    </source>
</evidence>
<organism evidence="2 3">
    <name type="scientific">Decorospora gaudefroyi</name>
    <dbReference type="NCBI Taxonomy" id="184978"/>
    <lineage>
        <taxon>Eukaryota</taxon>
        <taxon>Fungi</taxon>
        <taxon>Dikarya</taxon>
        <taxon>Ascomycota</taxon>
        <taxon>Pezizomycotina</taxon>
        <taxon>Dothideomycetes</taxon>
        <taxon>Pleosporomycetidae</taxon>
        <taxon>Pleosporales</taxon>
        <taxon>Pleosporineae</taxon>
        <taxon>Pleosporaceae</taxon>
        <taxon>Decorospora</taxon>
    </lineage>
</organism>
<name>A0A6A5K6I2_9PLEO</name>
<dbReference type="Proteomes" id="UP000800040">
    <property type="component" value="Unassembled WGS sequence"/>
</dbReference>
<dbReference type="OrthoDB" id="3679522at2759"/>